<accession>Q8VT18</accession>
<evidence type="ECO:0000259" key="1">
    <source>
        <dbReference type="Pfam" id="PF09848"/>
    </source>
</evidence>
<dbReference type="InterPro" id="IPR018647">
    <property type="entry name" value="SLFN_3-like_DNA/RNA_helicase"/>
</dbReference>
<evidence type="ECO:0000313" key="2">
    <source>
        <dbReference type="EMBL" id="AAL59479.1"/>
    </source>
</evidence>
<geneLocation type="plasmid" evidence="2">
    <name>pAD1</name>
</geneLocation>
<dbReference type="Gene3D" id="3.40.50.300">
    <property type="entry name" value="P-loop containing nucleotide triphosphate hydrolases"/>
    <property type="match status" value="1"/>
</dbReference>
<dbReference type="AlphaFoldDB" id="Q8VT18"/>
<dbReference type="SUPFAM" id="SSF52540">
    <property type="entry name" value="P-loop containing nucleoside triphosphate hydrolases"/>
    <property type="match status" value="1"/>
</dbReference>
<organism evidence="2">
    <name type="scientific">Enterococcus faecalis</name>
    <name type="common">Streptococcus faecalis</name>
    <dbReference type="NCBI Taxonomy" id="1351"/>
    <lineage>
        <taxon>Bacteria</taxon>
        <taxon>Bacillati</taxon>
        <taxon>Bacillota</taxon>
        <taxon>Bacilli</taxon>
        <taxon>Lactobacillales</taxon>
        <taxon>Enterococcaceae</taxon>
        <taxon>Enterococcus</taxon>
    </lineage>
</organism>
<dbReference type="InterPro" id="IPR027417">
    <property type="entry name" value="P-loop_NTPase"/>
</dbReference>
<reference evidence="2" key="1">
    <citation type="journal article" date="2001" name="Plasmid">
        <title>Completion of the nucleotide sequence of the Enterococcus faecalis conjugative virulence plasmid pAD1 and identification of a second transfer origin.</title>
        <authorList>
            <person name="Francia M.V."/>
            <person name="Haas W."/>
            <person name="Wirth R."/>
            <person name="Samberger E."/>
            <person name="Muscholl-Silberhorn A."/>
            <person name="Gilmore M.S."/>
            <person name="Ike Y."/>
            <person name="Weaver K.E."/>
            <person name="An F.Y."/>
            <person name="Clewell D.B."/>
        </authorList>
    </citation>
    <scope>NUCLEOTIDE SEQUENCE</scope>
    <source>
        <strain evidence="2">DS16</strain>
        <plasmid evidence="2">pAD1</plasmid>
    </source>
</reference>
<protein>
    <recommendedName>
        <fullName evidence="1">Schlafen group 3-like DNA/RNA helicase domain-containing protein</fullName>
    </recommendedName>
</protein>
<name>Q8VT18_ENTFL</name>
<dbReference type="Pfam" id="PF09848">
    <property type="entry name" value="SLFN-g3_helicase"/>
    <property type="match status" value="1"/>
</dbReference>
<keyword evidence="2" id="KW-0614">Plasmid</keyword>
<dbReference type="EMBL" id="AH011360">
    <property type="protein sequence ID" value="AAL59479.1"/>
    <property type="molecule type" value="Genomic_DNA"/>
</dbReference>
<sequence length="563" mass="65220">MGRPINLYSFMDIMNTTKDDQLINSMLRLCDDSIVHNPEQFFRKKELQNLYQFSEKLLPMLTNIPKADNYFIGYSVSIGITRQFDVLRFSTKKVVNIELKDCMPSDGLEAIRRQLIKNQLFLKVLGKEIISCTYIADTETIYMLTADDELSTIEVEKLGRLIPMDSLDINELESQQLTNFIISPYSETDRFVSHTYFLTDQQETKKNQIMQSNSKKIGIIGRAGTGKSILLFDLAQTWVKKGKKVLVVFVGQLNNYSSISEKFGFEITPIRFMDSEKILEGEYDIVLVDEAQRLSTEQYSFFTNIETKIILSVDHLQIFHPSENDRNIEGEIEKNSNFEVVNLGKKVRTDKELADFINKLMDLSARNISPHDYNNISINYFESSQVAKEFIDDKVIHDGWNSIEFTEYRTKSAGRLTKSMISRHSLSTHEVVGREYDKVIIVIDSLVRRSDDGKLIYMRNDRYPYLEMSLLLEGLTRVRSKLMLVVVNNADMYVDIQRNLLSWKNDQLAGIKTYDKELNYDSWDNAIENLEIPVNGIMYKASKVEYIEKTRKVKVSYFAVESI</sequence>
<feature type="domain" description="Schlafen group 3-like DNA/RNA helicase" evidence="1">
    <location>
        <begin position="219"/>
        <end position="394"/>
    </location>
</feature>
<proteinExistence type="predicted"/>